<dbReference type="InterPro" id="IPR051201">
    <property type="entry name" value="Chloro_Bact_Ser_Proteases"/>
</dbReference>
<dbReference type="SUPFAM" id="SSF50494">
    <property type="entry name" value="Trypsin-like serine proteases"/>
    <property type="match status" value="1"/>
</dbReference>
<gene>
    <name evidence="5" type="ORF">LY28_02117</name>
</gene>
<dbReference type="RefSeq" id="WP_110462143.1">
    <property type="nucleotide sequence ID" value="NZ_QKMR01000011.1"/>
</dbReference>
<evidence type="ECO:0000313" key="5">
    <source>
        <dbReference type="EMBL" id="PYG87447.1"/>
    </source>
</evidence>
<name>A0A318XLR6_9FIRM</name>
<dbReference type="PROSITE" id="PS50106">
    <property type="entry name" value="PDZ"/>
    <property type="match status" value="1"/>
</dbReference>
<sequence length="385" mass="41348">MNKKKVTAKAICLLAAFTFTTTGTFAASGMVLNIDGKQVEDSIKVIDGRQYILLDSLADNLEAVTVDRDNKSIEINSDTNRIAGVISKVSPSVVGIIGKLKESSSDYNEGADNMIFGTGVIYRSNGYIITNAHVVKDMDSIVVVLSNSKAYMARLKAIDDSLDLAVIKVDKGGLQPAVFGDISDVAVGQEVVAIGTPLSFNLRNSATKGIISGMNRSADGEYRFIQSDAAINGGNSGGPLVNMKGEVIGINSVKLIGFGVEGLNFSIPIDTVKYAVKHFEKFGKIRRPYLGVSFTDSITAKYGLPSTSEGITVKEIEEGSPAEQFDIETDDKLLSISGTNVNSVIDYNEEMLKYLPGDKATLKIIRDKELLSIEVVFGEKESDNE</sequence>
<dbReference type="Pfam" id="PF13180">
    <property type="entry name" value="PDZ_2"/>
    <property type="match status" value="1"/>
</dbReference>
<dbReference type="PANTHER" id="PTHR43343:SF3">
    <property type="entry name" value="PROTEASE DO-LIKE 8, CHLOROPLASTIC"/>
    <property type="match status" value="1"/>
</dbReference>
<evidence type="ECO:0000256" key="1">
    <source>
        <dbReference type="ARBA" id="ARBA00022670"/>
    </source>
</evidence>
<dbReference type="OrthoDB" id="9758917at2"/>
<dbReference type="PANTHER" id="PTHR43343">
    <property type="entry name" value="PEPTIDASE S12"/>
    <property type="match status" value="1"/>
</dbReference>
<dbReference type="Gene3D" id="2.40.10.120">
    <property type="match status" value="1"/>
</dbReference>
<proteinExistence type="predicted"/>
<reference evidence="5 6" key="1">
    <citation type="submission" date="2018-06" db="EMBL/GenBank/DDBJ databases">
        <title>Genomic Encyclopedia of Type Strains, Phase I: the one thousand microbial genomes (KMG-I) project.</title>
        <authorList>
            <person name="Kyrpides N."/>
        </authorList>
    </citation>
    <scope>NUCLEOTIDE SEQUENCE [LARGE SCALE GENOMIC DNA]</scope>
    <source>
        <strain evidence="5 6">DSM 19573</strain>
    </source>
</reference>
<organism evidence="5 6">
    <name type="scientific">Ruminiclostridium sufflavum DSM 19573</name>
    <dbReference type="NCBI Taxonomy" id="1121337"/>
    <lineage>
        <taxon>Bacteria</taxon>
        <taxon>Bacillati</taxon>
        <taxon>Bacillota</taxon>
        <taxon>Clostridia</taxon>
        <taxon>Eubacteriales</taxon>
        <taxon>Oscillospiraceae</taxon>
        <taxon>Ruminiclostridium</taxon>
    </lineage>
</organism>
<keyword evidence="2" id="KW-0378">Hydrolase</keyword>
<feature type="chain" id="PRO_5016252446" evidence="3">
    <location>
        <begin position="27"/>
        <end position="385"/>
    </location>
</feature>
<evidence type="ECO:0000256" key="2">
    <source>
        <dbReference type="ARBA" id="ARBA00022801"/>
    </source>
</evidence>
<keyword evidence="1 5" id="KW-0645">Protease</keyword>
<dbReference type="AlphaFoldDB" id="A0A318XLR6"/>
<dbReference type="InterPro" id="IPR001940">
    <property type="entry name" value="Peptidase_S1C"/>
</dbReference>
<evidence type="ECO:0000256" key="3">
    <source>
        <dbReference type="SAM" id="SignalP"/>
    </source>
</evidence>
<accession>A0A318XLR6</accession>
<dbReference type="InterPro" id="IPR009003">
    <property type="entry name" value="Peptidase_S1_PA"/>
</dbReference>
<dbReference type="SMART" id="SM00228">
    <property type="entry name" value="PDZ"/>
    <property type="match status" value="1"/>
</dbReference>
<dbReference type="InterPro" id="IPR001478">
    <property type="entry name" value="PDZ"/>
</dbReference>
<evidence type="ECO:0000313" key="6">
    <source>
        <dbReference type="Proteomes" id="UP000248132"/>
    </source>
</evidence>
<feature type="domain" description="PDZ" evidence="4">
    <location>
        <begin position="291"/>
        <end position="368"/>
    </location>
</feature>
<comment type="caution">
    <text evidence="5">The sequence shown here is derived from an EMBL/GenBank/DDBJ whole genome shotgun (WGS) entry which is preliminary data.</text>
</comment>
<dbReference type="InterPro" id="IPR036034">
    <property type="entry name" value="PDZ_sf"/>
</dbReference>
<keyword evidence="3" id="KW-0732">Signal</keyword>
<dbReference type="EMBL" id="QKMR01000011">
    <property type="protein sequence ID" value="PYG87447.1"/>
    <property type="molecule type" value="Genomic_DNA"/>
</dbReference>
<dbReference type="Gene3D" id="2.30.42.10">
    <property type="match status" value="1"/>
</dbReference>
<dbReference type="SUPFAM" id="SSF50156">
    <property type="entry name" value="PDZ domain-like"/>
    <property type="match status" value="1"/>
</dbReference>
<dbReference type="GO" id="GO:0006508">
    <property type="term" value="P:proteolysis"/>
    <property type="evidence" value="ECO:0007669"/>
    <property type="project" value="UniProtKB-KW"/>
</dbReference>
<dbReference type="GO" id="GO:0004252">
    <property type="term" value="F:serine-type endopeptidase activity"/>
    <property type="evidence" value="ECO:0007669"/>
    <property type="project" value="InterPro"/>
</dbReference>
<protein>
    <submittedName>
        <fullName evidence="5">Serine protease Do</fullName>
    </submittedName>
</protein>
<evidence type="ECO:0000259" key="4">
    <source>
        <dbReference type="PROSITE" id="PS50106"/>
    </source>
</evidence>
<dbReference type="Proteomes" id="UP000248132">
    <property type="component" value="Unassembled WGS sequence"/>
</dbReference>
<dbReference type="PRINTS" id="PR00834">
    <property type="entry name" value="PROTEASES2C"/>
</dbReference>
<keyword evidence="6" id="KW-1185">Reference proteome</keyword>
<dbReference type="Pfam" id="PF13365">
    <property type="entry name" value="Trypsin_2"/>
    <property type="match status" value="1"/>
</dbReference>
<feature type="signal peptide" evidence="3">
    <location>
        <begin position="1"/>
        <end position="26"/>
    </location>
</feature>